<evidence type="ECO:0000313" key="8">
    <source>
        <dbReference type="EMBL" id="MFC4161795.1"/>
    </source>
</evidence>
<dbReference type="PANTHER" id="PTHR38459">
    <property type="entry name" value="PROPHAGE BACTOPRENOL-LINKED GLUCOSE TRANSLOCASE HOMOLOG"/>
    <property type="match status" value="1"/>
</dbReference>
<comment type="subcellular location">
    <subcellularLocation>
        <location evidence="1">Membrane</location>
        <topology evidence="1">Multi-pass membrane protein</topology>
    </subcellularLocation>
</comment>
<dbReference type="Pfam" id="PF04138">
    <property type="entry name" value="GtrA_DPMS_TM"/>
    <property type="match status" value="1"/>
</dbReference>
<keyword evidence="5 6" id="KW-0472">Membrane</keyword>
<dbReference type="Proteomes" id="UP001595791">
    <property type="component" value="Unassembled WGS sequence"/>
</dbReference>
<dbReference type="InterPro" id="IPR007267">
    <property type="entry name" value="GtrA_DPMS_TM"/>
</dbReference>
<evidence type="ECO:0000256" key="4">
    <source>
        <dbReference type="ARBA" id="ARBA00022989"/>
    </source>
</evidence>
<dbReference type="InterPro" id="IPR051401">
    <property type="entry name" value="GtrA_CellWall_Glycosyl"/>
</dbReference>
<evidence type="ECO:0000256" key="2">
    <source>
        <dbReference type="ARBA" id="ARBA00009399"/>
    </source>
</evidence>
<feature type="transmembrane region" description="Helical" evidence="6">
    <location>
        <begin position="12"/>
        <end position="34"/>
    </location>
</feature>
<evidence type="ECO:0000256" key="6">
    <source>
        <dbReference type="SAM" id="Phobius"/>
    </source>
</evidence>
<evidence type="ECO:0000259" key="7">
    <source>
        <dbReference type="Pfam" id="PF04138"/>
    </source>
</evidence>
<evidence type="ECO:0000256" key="1">
    <source>
        <dbReference type="ARBA" id="ARBA00004141"/>
    </source>
</evidence>
<gene>
    <name evidence="8" type="ORF">ACFOW7_20875</name>
</gene>
<reference evidence="9" key="1">
    <citation type="journal article" date="2019" name="Int. J. Syst. Evol. Microbiol.">
        <title>The Global Catalogue of Microorganisms (GCM) 10K type strain sequencing project: providing services to taxonomists for standard genome sequencing and annotation.</title>
        <authorList>
            <consortium name="The Broad Institute Genomics Platform"/>
            <consortium name="The Broad Institute Genome Sequencing Center for Infectious Disease"/>
            <person name="Wu L."/>
            <person name="Ma J."/>
        </authorList>
    </citation>
    <scope>NUCLEOTIDE SEQUENCE [LARGE SCALE GENOMIC DNA]</scope>
    <source>
        <strain evidence="9">LMG 29894</strain>
    </source>
</reference>
<sequence length="148" mass="16593">MRRLKREYLSPTFVRFLFAGGIAAGVNIGSRVGYSLWLPYPVAITLAYLTGMATAFMLNRRFVFAPGEQPLSRQLLWFVLVNLAGVAQTLLISLLLARWLLPALGVIRHAEILAHLVGVLVPVFTSFLGHKYLSFRQAERRPLSSRQP</sequence>
<feature type="transmembrane region" description="Helical" evidence="6">
    <location>
        <begin position="40"/>
        <end position="63"/>
    </location>
</feature>
<name>A0ABV8MXV1_9NEIS</name>
<feature type="domain" description="GtrA/DPMS transmembrane" evidence="7">
    <location>
        <begin position="15"/>
        <end position="135"/>
    </location>
</feature>
<comment type="caution">
    <text evidence="8">The sequence shown here is derived from an EMBL/GenBank/DDBJ whole genome shotgun (WGS) entry which is preliminary data.</text>
</comment>
<dbReference type="EMBL" id="JBHSBU010000002">
    <property type="protein sequence ID" value="MFC4161795.1"/>
    <property type="molecule type" value="Genomic_DNA"/>
</dbReference>
<accession>A0ABV8MXV1</accession>
<keyword evidence="9" id="KW-1185">Reference proteome</keyword>
<dbReference type="RefSeq" id="WP_378168318.1">
    <property type="nucleotide sequence ID" value="NZ_JBHSBU010000002.1"/>
</dbReference>
<evidence type="ECO:0000256" key="3">
    <source>
        <dbReference type="ARBA" id="ARBA00022692"/>
    </source>
</evidence>
<feature type="transmembrane region" description="Helical" evidence="6">
    <location>
        <begin position="75"/>
        <end position="100"/>
    </location>
</feature>
<organism evidence="8 9">
    <name type="scientific">Chitinimonas lacunae</name>
    <dbReference type="NCBI Taxonomy" id="1963018"/>
    <lineage>
        <taxon>Bacteria</taxon>
        <taxon>Pseudomonadati</taxon>
        <taxon>Pseudomonadota</taxon>
        <taxon>Betaproteobacteria</taxon>
        <taxon>Neisseriales</taxon>
        <taxon>Chitinibacteraceae</taxon>
        <taxon>Chitinimonas</taxon>
    </lineage>
</organism>
<proteinExistence type="inferred from homology"/>
<keyword evidence="3 6" id="KW-0812">Transmembrane</keyword>
<evidence type="ECO:0000313" key="9">
    <source>
        <dbReference type="Proteomes" id="UP001595791"/>
    </source>
</evidence>
<comment type="similarity">
    <text evidence="2">Belongs to the GtrA family.</text>
</comment>
<evidence type="ECO:0000256" key="5">
    <source>
        <dbReference type="ARBA" id="ARBA00023136"/>
    </source>
</evidence>
<protein>
    <submittedName>
        <fullName evidence="8">GtrA family protein</fullName>
    </submittedName>
</protein>
<keyword evidence="4 6" id="KW-1133">Transmembrane helix</keyword>
<dbReference type="PANTHER" id="PTHR38459:SF1">
    <property type="entry name" value="PROPHAGE BACTOPRENOL-LINKED GLUCOSE TRANSLOCASE HOMOLOG"/>
    <property type="match status" value="1"/>
</dbReference>
<feature type="transmembrane region" description="Helical" evidence="6">
    <location>
        <begin position="112"/>
        <end position="133"/>
    </location>
</feature>